<sequence>MDKQETMAVLVHTKDVVNYQCRKCGQCCRHIENSVMVESLDAYRLAKYLRDRDPSISTIDEMLARYCEPMPLTDTCFPIFTLKTTGPDDSCIFLKNGLCSIYEARPRTCRLYPFSVGPGERGHDFEYCLCFDSNQQYHFSGGKVSVKDWFYHNFPRLDKEYLKQEYASIAEIGKRMRSIDPMLDKQVVFQVMFYRYYNFDLDALFLTQYEQNTRLLLERLRRFELER</sequence>
<keyword evidence="2" id="KW-1185">Reference proteome</keyword>
<dbReference type="AlphaFoldDB" id="A0A0D8J0L3"/>
<dbReference type="Proteomes" id="UP000032483">
    <property type="component" value="Unassembled WGS sequence"/>
</dbReference>
<evidence type="ECO:0000313" key="2">
    <source>
        <dbReference type="Proteomes" id="UP000032483"/>
    </source>
</evidence>
<dbReference type="PANTHER" id="PTHR35866:SF1">
    <property type="entry name" value="YKGJ FAMILY CYSTEINE CLUSTER PROTEIN"/>
    <property type="match status" value="1"/>
</dbReference>
<proteinExistence type="predicted"/>
<dbReference type="PATRIC" id="fig|1550024.3.peg.2047"/>
<gene>
    <name evidence="1" type="ORF">TQ39_08995</name>
</gene>
<evidence type="ECO:0000313" key="1">
    <source>
        <dbReference type="EMBL" id="KJF40091.1"/>
    </source>
</evidence>
<accession>A0A0D8J0L3</accession>
<reference evidence="1" key="1">
    <citation type="submission" date="2015-02" db="EMBL/GenBank/DDBJ databases">
        <title>A novel member of the family Ruminococcaceae isolated from human feces.</title>
        <authorList>
            <person name="Shkoporov A.N."/>
            <person name="Chaplin A.V."/>
            <person name="Motuzova O.V."/>
            <person name="Kafarskaia L.I."/>
            <person name="Khokhlova E.V."/>
            <person name="Efimov B.A."/>
        </authorList>
    </citation>
    <scope>NUCLEOTIDE SEQUENCE [LARGE SCALE GENOMIC DNA]</scope>
    <source>
        <strain evidence="1">585-1</strain>
    </source>
</reference>
<evidence type="ECO:0008006" key="3">
    <source>
        <dbReference type="Google" id="ProtNLM"/>
    </source>
</evidence>
<comment type="caution">
    <text evidence="1">The sequence shown here is derived from an EMBL/GenBank/DDBJ whole genome shotgun (WGS) entry which is preliminary data.</text>
</comment>
<protein>
    <recommendedName>
        <fullName evidence="3">YkgJ family cysteine cluster protein</fullName>
    </recommendedName>
</protein>
<dbReference type="PANTHER" id="PTHR35866">
    <property type="entry name" value="PUTATIVE-RELATED"/>
    <property type="match status" value="1"/>
</dbReference>
<dbReference type="GeneID" id="42856722"/>
<dbReference type="RefSeq" id="WP_050005300.1">
    <property type="nucleotide sequence ID" value="NZ_JXXK01000010.1"/>
</dbReference>
<organism evidence="1 2">
    <name type="scientific">Ruthenibacterium lactatiformans</name>
    <dbReference type="NCBI Taxonomy" id="1550024"/>
    <lineage>
        <taxon>Bacteria</taxon>
        <taxon>Bacillati</taxon>
        <taxon>Bacillota</taxon>
        <taxon>Clostridia</taxon>
        <taxon>Eubacteriales</taxon>
        <taxon>Oscillospiraceae</taxon>
        <taxon>Ruthenibacterium</taxon>
    </lineage>
</organism>
<dbReference type="Pfam" id="PF03692">
    <property type="entry name" value="CxxCxxCC"/>
    <property type="match status" value="1"/>
</dbReference>
<dbReference type="EMBL" id="JXXK01000010">
    <property type="protein sequence ID" value="KJF40091.1"/>
    <property type="molecule type" value="Genomic_DNA"/>
</dbReference>
<dbReference type="InterPro" id="IPR005358">
    <property type="entry name" value="Puta_zinc/iron-chelating_dom"/>
</dbReference>
<name>A0A0D8J0L3_9FIRM</name>